<evidence type="ECO:0000256" key="1">
    <source>
        <dbReference type="SAM" id="MobiDB-lite"/>
    </source>
</evidence>
<dbReference type="AlphaFoldDB" id="E9BFP9"/>
<proteinExistence type="predicted"/>
<dbReference type="EMBL" id="FR799609">
    <property type="protein sequence ID" value="CBZ34075.1"/>
    <property type="molecule type" value="Genomic_DNA"/>
</dbReference>
<sequence>MDAEFFPKNPVLRFDAAISAAYSRLLVDELKELQLILRDYTKLRLLQDREKRIRAAQLTAASRLYTSGTDCDQRQLYTRERPGCPDHHDSRVAKELFVDSSTPYKDVTPKIEASLTSPNSKVGEGPPLPQKFTPASHTSERLCHSGSDFPSQPTTCEEWKHKPFAKPYERLGSTHAHPQEAPNQAEPFTSAAFTRTSKLNSDTFAPPRPRFSGGVAAEAAG</sequence>
<dbReference type="RefSeq" id="XP_003860780.1">
    <property type="nucleotide sequence ID" value="XM_003860732.1"/>
</dbReference>
<feature type="compositionally biased region" description="Polar residues" evidence="1">
    <location>
        <begin position="191"/>
        <end position="203"/>
    </location>
</feature>
<accession>E9BFP9</accession>
<reference evidence="2 3" key="1">
    <citation type="journal article" date="2011" name="Genome Res.">
        <title>Whole genome sequencing of multiple Leishmania donovani clinical isolates provides insights into population structure and mechanisms of drug resistance.</title>
        <authorList>
            <person name="Downing T."/>
            <person name="Imamura H."/>
            <person name="Decuypere S."/>
            <person name="Clark T.G."/>
            <person name="Coombs G.H."/>
            <person name="Cotton J.A."/>
            <person name="Hilley J.D."/>
            <person name="de Doncker S."/>
            <person name="Maes I."/>
            <person name="Mottram J.C."/>
            <person name="Quail M.A."/>
            <person name="Rijal S."/>
            <person name="Sanders M."/>
            <person name="Schonian G."/>
            <person name="Stark O."/>
            <person name="Sundar S."/>
            <person name="Vanaerschot M."/>
            <person name="Hertz-Fowler C."/>
            <person name="Dujardin J.C."/>
            <person name="Berriman M."/>
        </authorList>
    </citation>
    <scope>NUCLEOTIDE SEQUENCE [LARGE SCALE GENOMIC DNA]</scope>
    <source>
        <strain evidence="2 3">BPK282A1</strain>
    </source>
</reference>
<protein>
    <submittedName>
        <fullName evidence="2">Uncharacterized protein</fullName>
    </submittedName>
</protein>
<dbReference type="KEGG" id="ldo:LDBPK_220300"/>
<feature type="non-terminal residue" evidence="2">
    <location>
        <position position="221"/>
    </location>
</feature>
<reference evidence="3" key="2">
    <citation type="submission" date="2011-02" db="EMBL/GenBank/DDBJ databases">
        <title>Whole genome sequencing of Leishmania donovani clinical lines reveals dynamic variation related to drug resistance.</title>
        <authorList>
            <person name="Downing T."/>
            <person name="Imamura H."/>
            <person name="Sanders M."/>
            <person name="Decuypere S."/>
            <person name="Hertz-Fowler C."/>
            <person name="Clark T.G."/>
            <person name="Rijal S."/>
            <person name="Sundar S."/>
            <person name="Quail M.A."/>
            <person name="De Doncker S."/>
            <person name="Maes I."/>
            <person name="Vanaerschot M."/>
            <person name="Stark O."/>
            <person name="Schonian G."/>
            <person name="Dujardin J.C."/>
            <person name="Berriman M."/>
        </authorList>
    </citation>
    <scope>NUCLEOTIDE SEQUENCE [LARGE SCALE GENOMIC DNA]</scope>
    <source>
        <strain evidence="3">BPK282A1</strain>
    </source>
</reference>
<name>E9BFP9_LEIDO</name>
<evidence type="ECO:0000313" key="3">
    <source>
        <dbReference type="Proteomes" id="UP000008980"/>
    </source>
</evidence>
<gene>
    <name evidence="2" type="ORF">LDBPK_220300</name>
</gene>
<dbReference type="VEuPathDB" id="TriTrypDB:LdBPK_220300.1"/>
<evidence type="ECO:0000313" key="2">
    <source>
        <dbReference type="EMBL" id="CBZ34075.1"/>
    </source>
</evidence>
<feature type="region of interest" description="Disordered" evidence="1">
    <location>
        <begin position="170"/>
        <end position="221"/>
    </location>
</feature>
<dbReference type="Proteomes" id="UP000008980">
    <property type="component" value="Chromosome 22"/>
</dbReference>
<organism evidence="2 3">
    <name type="scientific">Leishmania donovani</name>
    <dbReference type="NCBI Taxonomy" id="5661"/>
    <lineage>
        <taxon>Eukaryota</taxon>
        <taxon>Discoba</taxon>
        <taxon>Euglenozoa</taxon>
        <taxon>Kinetoplastea</taxon>
        <taxon>Metakinetoplastina</taxon>
        <taxon>Trypanosomatida</taxon>
        <taxon>Trypanosomatidae</taxon>
        <taxon>Leishmaniinae</taxon>
        <taxon>Leishmania</taxon>
    </lineage>
</organism>
<dbReference type="GeneID" id="13389345"/>